<reference evidence="2 3" key="1">
    <citation type="submission" date="2016-09" db="EMBL/GenBank/DDBJ databases">
        <title>Genome-resolved meta-omics ties microbial dynamics to process performance in biotechnology for thiocyanate degradation.</title>
        <authorList>
            <person name="Kantor R.S."/>
            <person name="Huddy R.J."/>
            <person name="Iyer R."/>
            <person name="Thomas B.C."/>
            <person name="Brown C.T."/>
            <person name="Anantharaman K."/>
            <person name="Tringe S."/>
            <person name="Hettich R.L."/>
            <person name="Harrison S.T."/>
            <person name="Banfield J.F."/>
        </authorList>
    </citation>
    <scope>NUCLEOTIDE SEQUENCE [LARGE SCALE GENOMIC DNA]</scope>
    <source>
        <strain evidence="2">59-99</strain>
    </source>
</reference>
<keyword evidence="1" id="KW-1133">Transmembrane helix</keyword>
<name>A0A1M3KVW9_9BACT</name>
<evidence type="ECO:0000256" key="1">
    <source>
        <dbReference type="SAM" id="Phobius"/>
    </source>
</evidence>
<feature type="transmembrane region" description="Helical" evidence="1">
    <location>
        <begin position="158"/>
        <end position="176"/>
    </location>
</feature>
<evidence type="ECO:0008006" key="4">
    <source>
        <dbReference type="Google" id="ProtNLM"/>
    </source>
</evidence>
<dbReference type="AlphaFoldDB" id="A0A1M3KVW9"/>
<feature type="transmembrane region" description="Helical" evidence="1">
    <location>
        <begin position="49"/>
        <end position="69"/>
    </location>
</feature>
<dbReference type="EMBL" id="MKVH01000024">
    <property type="protein sequence ID" value="OJX56601.1"/>
    <property type="molecule type" value="Genomic_DNA"/>
</dbReference>
<accession>A0A1M3KVW9</accession>
<gene>
    <name evidence="2" type="ORF">BGO89_08585</name>
</gene>
<keyword evidence="1" id="KW-0472">Membrane</keyword>
<evidence type="ECO:0000313" key="3">
    <source>
        <dbReference type="Proteomes" id="UP000184233"/>
    </source>
</evidence>
<dbReference type="Proteomes" id="UP000184233">
    <property type="component" value="Unassembled WGS sequence"/>
</dbReference>
<keyword evidence="1" id="KW-0812">Transmembrane</keyword>
<feature type="transmembrane region" description="Helical" evidence="1">
    <location>
        <begin position="75"/>
        <end position="97"/>
    </location>
</feature>
<organism evidence="2 3">
    <name type="scientific">Candidatus Kapaibacterium thiocyanatum</name>
    <dbReference type="NCBI Taxonomy" id="1895771"/>
    <lineage>
        <taxon>Bacteria</taxon>
        <taxon>Pseudomonadati</taxon>
        <taxon>Candidatus Kapaibacteriota</taxon>
        <taxon>Candidatus Kapaibacteriia</taxon>
        <taxon>Candidatus Kapaibacteriales</taxon>
        <taxon>Candidatus Kapaibacteriaceae</taxon>
        <taxon>Candidatus Kapaibacterium</taxon>
    </lineage>
</organism>
<sequence>MDDVRTEGDLVENRPTNENTSIHALYEQGQKILDGLQARADRQERKAQVIIAAVALLTSASMAAIPSTITSGGWYIAFHLVLLAILIIAVLSIYHCIKVLDLRPYKYDYNFEGMYKAHWDDTEDAFKRQIISNLGVTIRDHVNTFESKATDLKKAIGLLKWLAAGLCIFALFRPLYGRVLHS</sequence>
<proteinExistence type="predicted"/>
<comment type="caution">
    <text evidence="2">The sequence shown here is derived from an EMBL/GenBank/DDBJ whole genome shotgun (WGS) entry which is preliminary data.</text>
</comment>
<protein>
    <recommendedName>
        <fullName evidence="4">SMODS and SLOG-associating 2TM effector domain-containing protein</fullName>
    </recommendedName>
</protein>
<evidence type="ECO:0000313" key="2">
    <source>
        <dbReference type="EMBL" id="OJX56601.1"/>
    </source>
</evidence>